<dbReference type="InterPro" id="IPR005152">
    <property type="entry name" value="Lipase_secreted"/>
</dbReference>
<feature type="transmembrane region" description="Helical" evidence="1">
    <location>
        <begin position="158"/>
        <end position="178"/>
    </location>
</feature>
<evidence type="ECO:0008006" key="4">
    <source>
        <dbReference type="Google" id="ProtNLM"/>
    </source>
</evidence>
<feature type="transmembrane region" description="Helical" evidence="1">
    <location>
        <begin position="46"/>
        <end position="64"/>
    </location>
</feature>
<dbReference type="STRING" id="36805.BOH66_01605"/>
<reference evidence="2 3" key="1">
    <citation type="submission" date="2016-12" db="EMBL/GenBank/DDBJ databases">
        <title>Complete genome sequence of Microbacterium aurum KACC 15219.</title>
        <authorList>
            <person name="Jung Y."/>
            <person name="Shin J.-H."/>
            <person name="Lee Y.-J."/>
            <person name="Yi H."/>
            <person name="Bahn Y.-S."/>
            <person name="Kim J.F."/>
            <person name="Lee D.-W."/>
        </authorList>
    </citation>
    <scope>NUCLEOTIDE SEQUENCE [LARGE SCALE GENOMIC DNA]</scope>
    <source>
        <strain evidence="2 3">KACC 15219</strain>
    </source>
</reference>
<feature type="transmembrane region" description="Helical" evidence="1">
    <location>
        <begin position="21"/>
        <end position="40"/>
    </location>
</feature>
<dbReference type="RefSeq" id="WP_076688684.1">
    <property type="nucleotide sequence ID" value="NZ_CP018762.1"/>
</dbReference>
<sequence length="600" mass="64283">MARTSILHRLPLGRVHAGMPEWLRVALALVTLVLGAVIVIRPTTALDVLALLLGGGMVLTGVVEATSRPEEGSRRWWRYLLAAGWVGVGVFVLLWPALTVRAVAVITGILLLVNGAAGIVGAFRRGRGWDARIADAAFGATGIIFGVLALGWPDITLLVVAVVFGSWLIMRGVTDLWTAIRRRRDAGKDQTDAAPRRRWGRTVMAVGSVALAVVTVLVTAPLREGSTVVDEFYAAPRDIPDEPGQLIRAEEFTREVPADAQGWRILYTTTGVDGKVRVASGLVVTPRGGDEDTRWPVIDWNHGTTGYAQHCAPSLQERPFWAGALYFPRKVIAEGWAIVATDYIGLGTQGPHPYLFGKPSAYASLDAVRAARQLDEARLDRRTVIWGHSQGGHAALWAGALAQTYAPEVWVRGVAALAPASDLPTIVKHVDDVTGGSIFASYAFAAYSAIAPDVTYDRYVRPGAQTFVRSMAQRCLTDPDMALSILAVLGTTQDPDVFAEDPTTGPLGAALRANAAPTLIGPPVLVGQGAADSIVLPSVQDDFVARMCEAGQRVDYRRYAGFQHAQVMEGYSPLAADLLEWTRGRFAATDAGLGCTVTEK</sequence>
<dbReference type="Gene3D" id="3.40.50.1820">
    <property type="entry name" value="alpha/beta hydrolase"/>
    <property type="match status" value="2"/>
</dbReference>
<keyword evidence="1" id="KW-1133">Transmembrane helix</keyword>
<dbReference type="GO" id="GO:0016042">
    <property type="term" value="P:lipid catabolic process"/>
    <property type="evidence" value="ECO:0007669"/>
    <property type="project" value="InterPro"/>
</dbReference>
<dbReference type="OrthoDB" id="9798122at2"/>
<feature type="transmembrane region" description="Helical" evidence="1">
    <location>
        <begin position="133"/>
        <end position="152"/>
    </location>
</feature>
<feature type="transmembrane region" description="Helical" evidence="1">
    <location>
        <begin position="76"/>
        <end position="96"/>
    </location>
</feature>
<proteinExistence type="predicted"/>
<dbReference type="KEGG" id="maur:BOH66_01605"/>
<evidence type="ECO:0000313" key="2">
    <source>
        <dbReference type="EMBL" id="APZ33137.1"/>
    </source>
</evidence>
<dbReference type="InterPro" id="IPR029058">
    <property type="entry name" value="AB_hydrolase_fold"/>
</dbReference>
<accession>A0A1P8U4V2</accession>
<dbReference type="SUPFAM" id="SSF53474">
    <property type="entry name" value="alpha/beta-Hydrolases"/>
    <property type="match status" value="1"/>
</dbReference>
<dbReference type="Pfam" id="PF03729">
    <property type="entry name" value="DUF308"/>
    <property type="match status" value="2"/>
</dbReference>
<dbReference type="Pfam" id="PF03583">
    <property type="entry name" value="LIP"/>
    <property type="match status" value="1"/>
</dbReference>
<name>A0A1P8U4V2_9MICO</name>
<feature type="transmembrane region" description="Helical" evidence="1">
    <location>
        <begin position="102"/>
        <end position="121"/>
    </location>
</feature>
<evidence type="ECO:0000313" key="3">
    <source>
        <dbReference type="Proteomes" id="UP000187185"/>
    </source>
</evidence>
<keyword evidence="3" id="KW-1185">Reference proteome</keyword>
<dbReference type="AlphaFoldDB" id="A0A1P8U4V2"/>
<feature type="transmembrane region" description="Helical" evidence="1">
    <location>
        <begin position="199"/>
        <end position="222"/>
    </location>
</feature>
<organism evidence="2 3">
    <name type="scientific">Microbacterium aurum</name>
    <dbReference type="NCBI Taxonomy" id="36805"/>
    <lineage>
        <taxon>Bacteria</taxon>
        <taxon>Bacillati</taxon>
        <taxon>Actinomycetota</taxon>
        <taxon>Actinomycetes</taxon>
        <taxon>Micrococcales</taxon>
        <taxon>Microbacteriaceae</taxon>
        <taxon>Microbacterium</taxon>
    </lineage>
</organism>
<dbReference type="EMBL" id="CP018762">
    <property type="protein sequence ID" value="APZ33137.1"/>
    <property type="molecule type" value="Genomic_DNA"/>
</dbReference>
<evidence type="ECO:0000256" key="1">
    <source>
        <dbReference type="SAM" id="Phobius"/>
    </source>
</evidence>
<dbReference type="InterPro" id="IPR005325">
    <property type="entry name" value="DUF308_memb"/>
</dbReference>
<keyword evidence="1" id="KW-0472">Membrane</keyword>
<keyword evidence="1" id="KW-0812">Transmembrane</keyword>
<dbReference type="PANTHER" id="PTHR34853">
    <property type="match status" value="1"/>
</dbReference>
<protein>
    <recommendedName>
        <fullName evidence="4">Lipase</fullName>
    </recommendedName>
</protein>
<dbReference type="Proteomes" id="UP000187185">
    <property type="component" value="Chromosome"/>
</dbReference>
<dbReference type="PANTHER" id="PTHR34853:SF1">
    <property type="entry name" value="LIPASE 5"/>
    <property type="match status" value="1"/>
</dbReference>
<gene>
    <name evidence="2" type="ORF">BOH66_01605</name>
</gene>
<dbReference type="GO" id="GO:0004806">
    <property type="term" value="F:triacylglycerol lipase activity"/>
    <property type="evidence" value="ECO:0007669"/>
    <property type="project" value="InterPro"/>
</dbReference>